<evidence type="ECO:0000256" key="2">
    <source>
        <dbReference type="ARBA" id="ARBA00005582"/>
    </source>
</evidence>
<evidence type="ECO:0000256" key="3">
    <source>
        <dbReference type="ARBA" id="ARBA00022801"/>
    </source>
</evidence>
<evidence type="ECO:0000259" key="5">
    <source>
        <dbReference type="PROSITE" id="PS51462"/>
    </source>
</evidence>
<dbReference type="PROSITE" id="PS00893">
    <property type="entry name" value="NUDIX_BOX"/>
    <property type="match status" value="1"/>
</dbReference>
<dbReference type="PANTHER" id="PTHR43046">
    <property type="entry name" value="GDP-MANNOSE MANNOSYL HYDROLASE"/>
    <property type="match status" value="1"/>
</dbReference>
<feature type="domain" description="Nudix hydrolase" evidence="5">
    <location>
        <begin position="1"/>
        <end position="132"/>
    </location>
</feature>
<accession>A0ABW0N5B9</accession>
<dbReference type="PRINTS" id="PR00502">
    <property type="entry name" value="NUDIXFAMILY"/>
</dbReference>
<evidence type="ECO:0000313" key="6">
    <source>
        <dbReference type="EMBL" id="MFC5494182.1"/>
    </source>
</evidence>
<evidence type="ECO:0000313" key="7">
    <source>
        <dbReference type="Proteomes" id="UP001595956"/>
    </source>
</evidence>
<dbReference type="Proteomes" id="UP001595956">
    <property type="component" value="Unassembled WGS sequence"/>
</dbReference>
<dbReference type="Gene3D" id="3.90.79.10">
    <property type="entry name" value="Nucleoside Triphosphate Pyrophosphohydrolase"/>
    <property type="match status" value="1"/>
</dbReference>
<dbReference type="Pfam" id="PF00293">
    <property type="entry name" value="NUDIX"/>
    <property type="match status" value="1"/>
</dbReference>
<evidence type="ECO:0000256" key="1">
    <source>
        <dbReference type="ARBA" id="ARBA00001946"/>
    </source>
</evidence>
<dbReference type="PROSITE" id="PS51462">
    <property type="entry name" value="NUDIX"/>
    <property type="match status" value="1"/>
</dbReference>
<dbReference type="PANTHER" id="PTHR43046:SF14">
    <property type="entry name" value="MUTT_NUDIX FAMILY PROTEIN"/>
    <property type="match status" value="1"/>
</dbReference>
<comment type="similarity">
    <text evidence="2 4">Belongs to the Nudix hydrolase family.</text>
</comment>
<comment type="caution">
    <text evidence="6">The sequence shown here is derived from an EMBL/GenBank/DDBJ whole genome shotgun (WGS) entry which is preliminary data.</text>
</comment>
<dbReference type="InterPro" id="IPR020084">
    <property type="entry name" value="NUDIX_hydrolase_CS"/>
</dbReference>
<sequence>MRERVAAIIEREGRVLMVRHRSKDASGRHLGEEYLTLPGGGIEPGESASDAVRREVAEEVGLQVTWSAFVRRVEHRGDDGASSIFRVEVDPGVAALGADPELTCDCPRLVGLEWVLAPGQEAWEGPDVWSHLKVAIS</sequence>
<name>A0ABW0N5B9_9ACTN</name>
<dbReference type="InterPro" id="IPR015797">
    <property type="entry name" value="NUDIX_hydrolase-like_dom_sf"/>
</dbReference>
<reference evidence="7" key="1">
    <citation type="journal article" date="2019" name="Int. J. Syst. Evol. Microbiol.">
        <title>The Global Catalogue of Microorganisms (GCM) 10K type strain sequencing project: providing services to taxonomists for standard genome sequencing and annotation.</title>
        <authorList>
            <consortium name="The Broad Institute Genomics Platform"/>
            <consortium name="The Broad Institute Genome Sequencing Center for Infectious Disease"/>
            <person name="Wu L."/>
            <person name="Ma J."/>
        </authorList>
    </citation>
    <scope>NUCLEOTIDE SEQUENCE [LARGE SCALE GENOMIC DNA]</scope>
    <source>
        <strain evidence="7">KACC 13778</strain>
    </source>
</reference>
<comment type="cofactor">
    <cofactor evidence="1">
        <name>Mg(2+)</name>
        <dbReference type="ChEBI" id="CHEBI:18420"/>
    </cofactor>
</comment>
<gene>
    <name evidence="6" type="ORF">ACFPKY_13775</name>
</gene>
<dbReference type="InterPro" id="IPR020476">
    <property type="entry name" value="Nudix_hydrolase"/>
</dbReference>
<keyword evidence="7" id="KW-1185">Reference proteome</keyword>
<dbReference type="SUPFAM" id="SSF55811">
    <property type="entry name" value="Nudix"/>
    <property type="match status" value="1"/>
</dbReference>
<dbReference type="InterPro" id="IPR000086">
    <property type="entry name" value="NUDIX_hydrolase_dom"/>
</dbReference>
<organism evidence="6 7">
    <name type="scientific">Nocardioides caricicola</name>
    <dbReference type="NCBI Taxonomy" id="634770"/>
    <lineage>
        <taxon>Bacteria</taxon>
        <taxon>Bacillati</taxon>
        <taxon>Actinomycetota</taxon>
        <taxon>Actinomycetes</taxon>
        <taxon>Propionibacteriales</taxon>
        <taxon>Nocardioidaceae</taxon>
        <taxon>Nocardioides</taxon>
    </lineage>
</organism>
<keyword evidence="3 4" id="KW-0378">Hydrolase</keyword>
<proteinExistence type="inferred from homology"/>
<dbReference type="RefSeq" id="WP_345179962.1">
    <property type="nucleotide sequence ID" value="NZ_BAABFQ010000007.1"/>
</dbReference>
<evidence type="ECO:0000256" key="4">
    <source>
        <dbReference type="RuleBase" id="RU003476"/>
    </source>
</evidence>
<dbReference type="EMBL" id="JBHSMD010000004">
    <property type="protein sequence ID" value="MFC5494182.1"/>
    <property type="molecule type" value="Genomic_DNA"/>
</dbReference>
<protein>
    <submittedName>
        <fullName evidence="6">NUDIX domain-containing protein</fullName>
    </submittedName>
</protein>